<protein>
    <recommendedName>
        <fullName evidence="3">Glycosyltransferase RgtA/B/C/D-like domain-containing protein</fullName>
    </recommendedName>
</protein>
<feature type="transmembrane region" description="Helical" evidence="1">
    <location>
        <begin position="178"/>
        <end position="195"/>
    </location>
</feature>
<accession>A0A645BV44</accession>
<organism evidence="2">
    <name type="scientific">bioreactor metagenome</name>
    <dbReference type="NCBI Taxonomy" id="1076179"/>
    <lineage>
        <taxon>unclassified sequences</taxon>
        <taxon>metagenomes</taxon>
        <taxon>ecological metagenomes</taxon>
    </lineage>
</organism>
<dbReference type="EMBL" id="VSSQ01022810">
    <property type="protein sequence ID" value="MPM69346.1"/>
    <property type="molecule type" value="Genomic_DNA"/>
</dbReference>
<feature type="transmembrane region" description="Helical" evidence="1">
    <location>
        <begin position="246"/>
        <end position="271"/>
    </location>
</feature>
<feature type="transmembrane region" description="Helical" evidence="1">
    <location>
        <begin position="102"/>
        <end position="120"/>
    </location>
</feature>
<keyword evidence="1" id="KW-0812">Transmembrane</keyword>
<feature type="transmembrane region" description="Helical" evidence="1">
    <location>
        <begin position="224"/>
        <end position="239"/>
    </location>
</feature>
<reference evidence="2" key="1">
    <citation type="submission" date="2019-08" db="EMBL/GenBank/DDBJ databases">
        <authorList>
            <person name="Kucharzyk K."/>
            <person name="Murdoch R.W."/>
            <person name="Higgins S."/>
            <person name="Loffler F."/>
        </authorList>
    </citation>
    <scope>NUCLEOTIDE SEQUENCE</scope>
</reference>
<evidence type="ECO:0008006" key="3">
    <source>
        <dbReference type="Google" id="ProtNLM"/>
    </source>
</evidence>
<sequence length="316" mass="37286">MILADILIAGVIFYICKINNKNWKKFVLLYLLLPFSWYLSSVWGQSDQLSFLFLIIAFILLRSKKYPIWSPLIFAIAVSLKPNCILLILIFLFIWYKQKQTIGKLILGGLIAVFFVLWTVSWFTDTNPLLFSIKMIKGSLIREGLMTANAFNFWYIWFPFPQRVVFETTKYIGLSAKNWGYVLFLITTFLAMKVVKYKKMETIFGAMFIAGFGSWMFMTGMHERYSFFAIVALLFYSIYKKKYLKYFIILSTIYFLAMFHVFVFITKLLIIKDIFAWNVQIVPRILSLINLFIYGRVTYLMLKKNKKGICVNIQYK</sequence>
<dbReference type="AlphaFoldDB" id="A0A645BV44"/>
<feature type="transmembrane region" description="Helical" evidence="1">
    <location>
        <begin position="140"/>
        <end position="158"/>
    </location>
</feature>
<gene>
    <name evidence="2" type="ORF">SDC9_116291</name>
</gene>
<keyword evidence="1" id="KW-1133">Transmembrane helix</keyword>
<feature type="transmembrane region" description="Helical" evidence="1">
    <location>
        <begin position="277"/>
        <end position="297"/>
    </location>
</feature>
<evidence type="ECO:0000256" key="1">
    <source>
        <dbReference type="SAM" id="Phobius"/>
    </source>
</evidence>
<name>A0A645BV44_9ZZZZ</name>
<feature type="transmembrane region" description="Helical" evidence="1">
    <location>
        <begin position="72"/>
        <end position="96"/>
    </location>
</feature>
<keyword evidence="1" id="KW-0472">Membrane</keyword>
<comment type="caution">
    <text evidence="2">The sequence shown here is derived from an EMBL/GenBank/DDBJ whole genome shotgun (WGS) entry which is preliminary data.</text>
</comment>
<evidence type="ECO:0000313" key="2">
    <source>
        <dbReference type="EMBL" id="MPM69346.1"/>
    </source>
</evidence>
<proteinExistence type="predicted"/>